<comment type="caution">
    <text evidence="1">The sequence shown here is derived from an EMBL/GenBank/DDBJ whole genome shotgun (WGS) entry which is preliminary data.</text>
</comment>
<evidence type="ECO:0000313" key="1">
    <source>
        <dbReference type="EMBL" id="KLO25881.1"/>
    </source>
</evidence>
<name>A0ABR5FA05_9MYCO</name>
<protein>
    <submittedName>
        <fullName evidence="1">Uncharacterized protein</fullName>
    </submittedName>
</protein>
<accession>A0ABR5FA05</accession>
<sequence length="100" mass="11706">MREAEEVINRVLARGGENIHSHTEGYLQSARYYLTQQAKPWEAEERAKADAVVEDLARWLSIHIGTWPEDEWNLRAKPNYWHDKARELMEAGWRKGGSDE</sequence>
<evidence type="ECO:0000313" key="2">
    <source>
        <dbReference type="Proteomes" id="UP000036464"/>
    </source>
</evidence>
<organism evidence="1 2">
    <name type="scientific">Mycolicibacter heraklionensis</name>
    <dbReference type="NCBI Taxonomy" id="512402"/>
    <lineage>
        <taxon>Bacteria</taxon>
        <taxon>Bacillati</taxon>
        <taxon>Actinomycetota</taxon>
        <taxon>Actinomycetes</taxon>
        <taxon>Mycobacteriales</taxon>
        <taxon>Mycobacteriaceae</taxon>
        <taxon>Mycolicibacter</taxon>
    </lineage>
</organism>
<dbReference type="EMBL" id="LDPO01000027">
    <property type="protein sequence ID" value="KLO25881.1"/>
    <property type="molecule type" value="Genomic_DNA"/>
</dbReference>
<dbReference type="Proteomes" id="UP000036464">
    <property type="component" value="Unassembled WGS sequence"/>
</dbReference>
<keyword evidence="2" id="KW-1185">Reference proteome</keyword>
<reference evidence="1 2" key="1">
    <citation type="submission" date="2015-05" db="EMBL/GenBank/DDBJ databases">
        <title>Genome sequence of Mycobacterium heraklionense Davo strain.</title>
        <authorList>
            <person name="Greninger A.L."/>
            <person name="Cunningham G."/>
            <person name="Miller S."/>
        </authorList>
    </citation>
    <scope>NUCLEOTIDE SEQUENCE [LARGE SCALE GENOMIC DNA]</scope>
    <source>
        <strain evidence="1 2">Davo</strain>
    </source>
</reference>
<proteinExistence type="predicted"/>
<gene>
    <name evidence="1" type="ORF">ABW16_21445</name>
</gene>